<dbReference type="RefSeq" id="WP_171597613.1">
    <property type="nucleotide sequence ID" value="NZ_RZNH01000085.1"/>
</dbReference>
<dbReference type="EMBL" id="RZNH01000085">
    <property type="protein sequence ID" value="NOU62365.1"/>
    <property type="molecule type" value="Genomic_DNA"/>
</dbReference>
<keyword evidence="2" id="KW-1185">Reference proteome</keyword>
<proteinExistence type="predicted"/>
<evidence type="ECO:0000313" key="1">
    <source>
        <dbReference type="EMBL" id="NOU62365.1"/>
    </source>
</evidence>
<protein>
    <submittedName>
        <fullName evidence="1">Uncharacterized protein</fullName>
    </submittedName>
</protein>
<name>A0ABX1X1W5_9BACT</name>
<evidence type="ECO:0000313" key="2">
    <source>
        <dbReference type="Proteomes" id="UP000732105"/>
    </source>
</evidence>
<comment type="caution">
    <text evidence="1">The sequence shown here is derived from an EMBL/GenBank/DDBJ whole genome shotgun (WGS) entry which is preliminary data.</text>
</comment>
<accession>A0ABX1X1W5</accession>
<organism evidence="1 2">
    <name type="scientific">Marinifilum caeruleilacunae</name>
    <dbReference type="NCBI Taxonomy" id="2499076"/>
    <lineage>
        <taxon>Bacteria</taxon>
        <taxon>Pseudomonadati</taxon>
        <taxon>Bacteroidota</taxon>
        <taxon>Bacteroidia</taxon>
        <taxon>Marinilabiliales</taxon>
        <taxon>Marinifilaceae</taxon>
    </lineage>
</organism>
<dbReference type="Proteomes" id="UP000732105">
    <property type="component" value="Unassembled WGS sequence"/>
</dbReference>
<sequence length="176" mass="20247">MNKLEKLKSEIELSEVNWAEIKLQNYKKFITSSIFIYPSGKDAFGYCGGFLFFELDKCNFDSLYGMLKQKSIKMSNIRDTSNLYITNNADKHSKSDITLPVPSINHIYSPLVESNYSFSENSQFIVTGFQKGTFLDEKYINAGNNLRNLVIDYNGYSLGALVDEEQQLIILWVMVW</sequence>
<gene>
    <name evidence="1" type="ORF">ELS83_21475</name>
</gene>
<reference evidence="1 2" key="1">
    <citation type="submission" date="2018-12" db="EMBL/GenBank/DDBJ databases">
        <title>Marinifilum JC070 sp. nov., a marine bacterium isolated from Yongle Blue Hole in the South China Sea.</title>
        <authorList>
            <person name="Fu T."/>
        </authorList>
    </citation>
    <scope>NUCLEOTIDE SEQUENCE [LARGE SCALE GENOMIC DNA]</scope>
    <source>
        <strain evidence="1 2">JC070</strain>
    </source>
</reference>